<evidence type="ECO:0008006" key="3">
    <source>
        <dbReference type="Google" id="ProtNLM"/>
    </source>
</evidence>
<evidence type="ECO:0000313" key="2">
    <source>
        <dbReference type="Proteomes" id="UP000005463"/>
    </source>
</evidence>
<dbReference type="PATRIC" id="fig|396596.7.peg.446"/>
<organism evidence="1 2">
    <name type="scientific">Burkholderia ambifaria IOP40-10</name>
    <dbReference type="NCBI Taxonomy" id="396596"/>
    <lineage>
        <taxon>Bacteria</taxon>
        <taxon>Pseudomonadati</taxon>
        <taxon>Pseudomonadota</taxon>
        <taxon>Betaproteobacteria</taxon>
        <taxon>Burkholderiales</taxon>
        <taxon>Burkholderiaceae</taxon>
        <taxon>Burkholderia</taxon>
        <taxon>Burkholderia cepacia complex</taxon>
    </lineage>
</organism>
<dbReference type="Proteomes" id="UP000005463">
    <property type="component" value="Unassembled WGS sequence"/>
</dbReference>
<name>B1FRI6_9BURK</name>
<evidence type="ECO:0000313" key="1">
    <source>
        <dbReference type="EMBL" id="EDS99837.1"/>
    </source>
</evidence>
<dbReference type="EMBL" id="ABLC01000419">
    <property type="protein sequence ID" value="EDS99837.1"/>
    <property type="molecule type" value="Genomic_DNA"/>
</dbReference>
<dbReference type="AlphaFoldDB" id="B1FRI6"/>
<proteinExistence type="predicted"/>
<sequence>MVGKTPDLQQVLSNQSDLINAAQAASEAIAKQIGNYADRKEQAARDAAAATDDPALKAQYMQDAKNWAEGGDNRVALHIAGGALTGGLTAGGLGAAGGAAGAGLSAKLAPQLTEIAQSIKDAGLTGNKDVDELLGNVTSNLLAGGAGALAGGGTGALTSAAVDRFNRQLHPQEKALAKQLAEKSKGKYTQAQIEDQMRIMGVSVNGSHESGAPVTLVGETPTDLGAQWIGGKPTADGQMILTQKTAPNNPELQSYILANADSATPGQVPSQFRYDQPANSGYNFTLTGPFTRLPNQSDWYYIKSTTGDLASATSTTAGWLGATTGALASAPTPLAPTFAGISYATTVVGVGADAVGQALSPNVGQYWVGGGVNVLSNYVSGKYPILGPVVNAIGNTFNNDQGVAKVQSLINSYWQAVSNSISTNGGKGAKN</sequence>
<comment type="caution">
    <text evidence="1">The sequence shown here is derived from an EMBL/GenBank/DDBJ whole genome shotgun (WGS) entry which is preliminary data.</text>
</comment>
<protein>
    <recommendedName>
        <fullName evidence="3">Hemolysin</fullName>
    </recommendedName>
</protein>
<gene>
    <name evidence="1" type="ORF">BamIOP4010DRAFT_6647</name>
</gene>
<accession>B1FRI6</accession>
<reference evidence="1 2" key="1">
    <citation type="submission" date="2008-03" db="EMBL/GenBank/DDBJ databases">
        <title>Sequencing of the draft genome and assembly of Burkholderia ambifaria IOP40-10.</title>
        <authorList>
            <consortium name="US DOE Joint Genome Institute (JGI-PGF)"/>
            <person name="Copeland A."/>
            <person name="Lucas S."/>
            <person name="Lapidus A."/>
            <person name="Glavina del Rio T."/>
            <person name="Dalin E."/>
            <person name="Tice H."/>
            <person name="Bruce D."/>
            <person name="Goodwin L."/>
            <person name="Pitluck S."/>
            <person name="Larimer F."/>
            <person name="Land M.L."/>
            <person name="Hauser L."/>
            <person name="Tiedje J."/>
            <person name="Richardson P."/>
        </authorList>
    </citation>
    <scope>NUCLEOTIDE SEQUENCE [LARGE SCALE GENOMIC DNA]</scope>
    <source>
        <strain evidence="1 2">IOP40-10</strain>
    </source>
</reference>